<dbReference type="InterPro" id="IPR001254">
    <property type="entry name" value="Trypsin_dom"/>
</dbReference>
<dbReference type="PRINTS" id="PR00861">
    <property type="entry name" value="ALYTICPTASE"/>
</dbReference>
<dbReference type="EMBL" id="CP003696">
    <property type="protein sequence ID" value="AGP30097.1"/>
    <property type="molecule type" value="Genomic_DNA"/>
</dbReference>
<evidence type="ECO:0000256" key="4">
    <source>
        <dbReference type="ARBA" id="ARBA00022825"/>
    </source>
</evidence>
<dbReference type="SUPFAM" id="SSF50494">
    <property type="entry name" value="Trypsin-like serine proteases"/>
    <property type="match status" value="1"/>
</dbReference>
<dbReference type="Proteomes" id="UP000014809">
    <property type="component" value="Chromosome"/>
</dbReference>
<evidence type="ECO:0000256" key="1">
    <source>
        <dbReference type="ARBA" id="ARBA00007664"/>
    </source>
</evidence>
<keyword evidence="5" id="KW-1015">Disulfide bond</keyword>
<proteinExistence type="inferred from homology"/>
<dbReference type="PROSITE" id="PS00134">
    <property type="entry name" value="TRYPSIN_HIS"/>
    <property type="match status" value="1"/>
</dbReference>
<organism evidence="7 8">
    <name type="scientific">Corynebacterium terpenotabidum Y-11</name>
    <dbReference type="NCBI Taxonomy" id="1200352"/>
    <lineage>
        <taxon>Bacteria</taxon>
        <taxon>Bacillati</taxon>
        <taxon>Actinomycetota</taxon>
        <taxon>Actinomycetes</taxon>
        <taxon>Mycobacteriales</taxon>
        <taxon>Corynebacteriaceae</taxon>
        <taxon>Corynebacterium</taxon>
    </lineage>
</organism>
<dbReference type="eggNOG" id="COG3591">
    <property type="taxonomic scope" value="Bacteria"/>
</dbReference>
<evidence type="ECO:0000313" key="7">
    <source>
        <dbReference type="EMBL" id="AGP30097.1"/>
    </source>
</evidence>
<gene>
    <name evidence="7" type="ORF">A606_02220</name>
</gene>
<sequence length="224" mass="23835">MFGVRPYTRGSTELSICTAAFSFTAPNKAGGSYTPAYAVTAGHCGEPGDDVYALDANDEPDYSQPVGRFVYSSLQPSQDSTGMDWAILEIKDTTADMSEPTPSIPTNLAMSPPPTGVDACQYGATTGEQCGYLDSAQTEKTRGDYGNIEVMWVNVCARPGDSGGPNYATVRGEEVIVGITDVGDNSVDQCLSADQEANGVAPMWKVMDELTKKMPDAYIDTYSL</sequence>
<keyword evidence="3" id="KW-0378">Hydrolase</keyword>
<dbReference type="InterPro" id="IPR001316">
    <property type="entry name" value="Pept_S1A_streptogrisin"/>
</dbReference>
<reference evidence="7 8" key="1">
    <citation type="submission" date="2012-06" db="EMBL/GenBank/DDBJ databases">
        <title>Complete genome sequence of Corynebacterium terpenotabidum Y-11 (=DSM 44721).</title>
        <authorList>
            <person name="Ruckert C."/>
            <person name="Albersmeier A."/>
            <person name="Al-Dilaimi A."/>
            <person name="Szczepanowski R."/>
            <person name="Kalinowski J."/>
        </authorList>
    </citation>
    <scope>NUCLEOTIDE SEQUENCE [LARGE SCALE GENOMIC DNA]</scope>
    <source>
        <strain evidence="7 8">Y-11</strain>
    </source>
</reference>
<dbReference type="GO" id="GO:0006508">
    <property type="term" value="P:proteolysis"/>
    <property type="evidence" value="ECO:0007669"/>
    <property type="project" value="UniProtKB-KW"/>
</dbReference>
<dbReference type="InterPro" id="IPR043504">
    <property type="entry name" value="Peptidase_S1_PA_chymotrypsin"/>
</dbReference>
<evidence type="ECO:0000256" key="3">
    <source>
        <dbReference type="ARBA" id="ARBA00022801"/>
    </source>
</evidence>
<accession>S4XAD3</accession>
<dbReference type="PATRIC" id="fig|1200352.3.peg.447"/>
<keyword evidence="4" id="KW-0720">Serine protease</keyword>
<evidence type="ECO:0000256" key="5">
    <source>
        <dbReference type="ARBA" id="ARBA00023157"/>
    </source>
</evidence>
<dbReference type="Gene3D" id="2.40.10.10">
    <property type="entry name" value="Trypsin-like serine proteases"/>
    <property type="match status" value="2"/>
</dbReference>
<protein>
    <recommendedName>
        <fullName evidence="6">Peptidase S1 domain-containing protein</fullName>
    </recommendedName>
</protein>
<keyword evidence="8" id="KW-1185">Reference proteome</keyword>
<dbReference type="STRING" id="1200352.A606_02220"/>
<comment type="similarity">
    <text evidence="1">Belongs to the peptidase S1 family.</text>
</comment>
<evidence type="ECO:0000259" key="6">
    <source>
        <dbReference type="Pfam" id="PF00089"/>
    </source>
</evidence>
<name>S4XAD3_9CORY</name>
<dbReference type="InterPro" id="IPR018114">
    <property type="entry name" value="TRYPSIN_HIS"/>
</dbReference>
<keyword evidence="2" id="KW-0645">Protease</keyword>
<feature type="domain" description="Peptidase S1" evidence="6">
    <location>
        <begin position="17"/>
        <end position="185"/>
    </location>
</feature>
<evidence type="ECO:0000313" key="8">
    <source>
        <dbReference type="Proteomes" id="UP000014809"/>
    </source>
</evidence>
<dbReference type="GO" id="GO:0004252">
    <property type="term" value="F:serine-type endopeptidase activity"/>
    <property type="evidence" value="ECO:0007669"/>
    <property type="project" value="InterPro"/>
</dbReference>
<dbReference type="InterPro" id="IPR009003">
    <property type="entry name" value="Peptidase_S1_PA"/>
</dbReference>
<evidence type="ECO:0000256" key="2">
    <source>
        <dbReference type="ARBA" id="ARBA00022670"/>
    </source>
</evidence>
<dbReference type="Pfam" id="PF00089">
    <property type="entry name" value="Trypsin"/>
    <property type="match status" value="1"/>
</dbReference>
<dbReference type="KEGG" id="cter:A606_02220"/>
<dbReference type="HOGENOM" id="CLU_1233341_0_0_11"/>
<dbReference type="AlphaFoldDB" id="S4XAD3"/>